<dbReference type="EMBL" id="CP054803">
    <property type="protein sequence ID" value="QKU20670.1"/>
    <property type="molecule type" value="Genomic_DNA"/>
</dbReference>
<evidence type="ECO:0000313" key="1">
    <source>
        <dbReference type="EMBL" id="QKU20670.1"/>
    </source>
</evidence>
<dbReference type="AlphaFoldDB" id="A0A6N1L294"/>
<reference evidence="1 2" key="1">
    <citation type="submission" date="2019-11" db="EMBL/GenBank/DDBJ databases">
        <title>FDA dAtabase for Regulatory Grade micrObial Sequences (FDA-ARGOS): Supporting development and validation of Infectious Disease Dx tests.</title>
        <authorList>
            <person name="Patel R."/>
            <person name="Rucinski S."/>
            <person name="Tallon L."/>
            <person name="Sadzewicz L."/>
            <person name="Vavikolanu K."/>
            <person name="Mehta A."/>
            <person name="Aluvathingal J."/>
            <person name="Nadendla S."/>
            <person name="Nandy P."/>
            <person name="Geyer C."/>
            <person name="Yan Y."/>
            <person name="Sichtig H."/>
        </authorList>
    </citation>
    <scope>NUCLEOTIDE SEQUENCE [LARGE SCALE GENOMIC DNA]</scope>
    <source>
        <strain evidence="1 2">FDAARGOS_557</strain>
    </source>
</reference>
<sequence length="53" mass="6096">MEIHLGHVTAFLFVALPLIVMVIVVAGFFYKSYKLQKNLKAQSDALFEKLEKR</sequence>
<dbReference type="Proteomes" id="UP000509126">
    <property type="component" value="Chromosome"/>
</dbReference>
<gene>
    <name evidence="1" type="ORF">FOB19_04030</name>
</gene>
<organism evidence="1 2">
    <name type="scientific">Acinetobacter lwoffii</name>
    <dbReference type="NCBI Taxonomy" id="28090"/>
    <lineage>
        <taxon>Bacteria</taxon>
        <taxon>Pseudomonadati</taxon>
        <taxon>Pseudomonadota</taxon>
        <taxon>Gammaproteobacteria</taxon>
        <taxon>Moraxellales</taxon>
        <taxon>Moraxellaceae</taxon>
        <taxon>Acinetobacter</taxon>
    </lineage>
</organism>
<dbReference type="RefSeq" id="WP_174893594.1">
    <property type="nucleotide sequence ID" value="NZ_CP054803.1"/>
</dbReference>
<accession>A0A6N1L294</accession>
<proteinExistence type="predicted"/>
<protein>
    <submittedName>
        <fullName evidence="1">Uncharacterized protein</fullName>
    </submittedName>
</protein>
<evidence type="ECO:0000313" key="2">
    <source>
        <dbReference type="Proteomes" id="UP000509126"/>
    </source>
</evidence>
<name>A0A6N1L294_ACILW</name>